<dbReference type="AlphaFoldDB" id="G8D484"/>
<evidence type="ECO:0000313" key="2">
    <source>
        <dbReference type="EMBL" id="ADQ20064.1"/>
    </source>
</evidence>
<feature type="domain" description="PD-(D/E)XK endonuclease-like" evidence="1">
    <location>
        <begin position="151"/>
        <end position="414"/>
    </location>
</feature>
<name>G8D484_9GAMM</name>
<organism evidence="2">
    <name type="scientific">Candidatus Endecteinascidia fromenterensis</name>
    <dbReference type="NCBI Taxonomy" id="266021"/>
    <lineage>
        <taxon>Bacteria</taxon>
        <taxon>Pseudomonadati</taxon>
        <taxon>Pseudomonadota</taxon>
        <taxon>Gammaproteobacteria</taxon>
        <taxon>Thiotrichales</taxon>
        <taxon>Candidatus Endecteinascidia</taxon>
    </lineage>
</organism>
<dbReference type="Gene3D" id="3.90.320.10">
    <property type="match status" value="1"/>
</dbReference>
<accession>G8D484</accession>
<dbReference type="InterPro" id="IPR038726">
    <property type="entry name" value="PDDEXK_AddAB-type"/>
</dbReference>
<proteinExistence type="predicted"/>
<dbReference type="Pfam" id="PF12705">
    <property type="entry name" value="PDDEXK_1"/>
    <property type="match status" value="1"/>
</dbReference>
<dbReference type="InterPro" id="IPR011604">
    <property type="entry name" value="PDDEXK-like_dom_sf"/>
</dbReference>
<gene>
    <name evidence="2" type="primary">etrS</name>
    <name evidence="2" type="ORF">ETU_000046</name>
</gene>
<sequence length="418" mass="50522">MSSNIQVYIIDIIENFEILCDTIWICQMHINNFLNISLPNTFIPESMYSIFQFSYFDIAYQKECIKNKILQWKMQSNTFILSYNKKSQIYFDISNFFFQNFKKIEKKNIIDFYKNENKLPKMWDLIEEKKSVYSLNDIEINNFKGGYDVFKTQLQCPFKSVSRYRWKIKNTKEKIYWSSKEQGIVIHKILKEIWKQLKNQKELLYLFKNDQIYFFINNIVSCILSSYFYKLGYHYKKIFFQIEIQRINKLVFDWLLIESQRTPFSVISNEKKIFKYIGKIPMQIQIDRIDQLQNGKKIIIDYKTGHKISRKLIENLYEPQLPLYAIMQNSNGIAYAYINTKSMGFYGIGEISSKDFFYKKIHYNSKFICISWKKQLNNWLNNFKKLSKKFYLGLAVIKPSIISCNYCEFYNFCQKDRN</sequence>
<reference evidence="2" key="1">
    <citation type="journal article" date="2011" name="ACS Chem. Biol.">
        <title>Meta-omic Characterization of the Marine Invertebrate Microbial Consortium That Produces the Chemotherapeutic Natural Product ET-743.</title>
        <authorList>
            <person name="Rath C.M."/>
            <person name="Janto B."/>
            <person name="Earl J."/>
            <person name="Ahmed A."/>
            <person name="Hu F.Z."/>
            <person name="Hiller L."/>
            <person name="Dahlgren M."/>
            <person name="Kreft R."/>
            <person name="Yu F."/>
            <person name="Wolff J.J."/>
            <person name="Kweon H.K."/>
            <person name="Christiansen M.A."/>
            <person name="Hakansson K."/>
            <person name="Williams R.M."/>
            <person name="Ehrlich G.D."/>
            <person name="Sherman D.H."/>
        </authorList>
    </citation>
    <scope>NUCLEOTIDE SEQUENCE</scope>
</reference>
<evidence type="ECO:0000259" key="1">
    <source>
        <dbReference type="Pfam" id="PF12705"/>
    </source>
</evidence>
<protein>
    <submittedName>
        <fullName evidence="2">TonB box domain protein</fullName>
    </submittedName>
</protein>
<dbReference type="EMBL" id="HQ542106">
    <property type="protein sequence ID" value="ADQ20064.1"/>
    <property type="molecule type" value="Genomic_DNA"/>
</dbReference>